<organism evidence="1 2">
    <name type="scientific">Solanum commersonii</name>
    <name type="common">Commerson's wild potato</name>
    <name type="synonym">Commerson's nightshade</name>
    <dbReference type="NCBI Taxonomy" id="4109"/>
    <lineage>
        <taxon>Eukaryota</taxon>
        <taxon>Viridiplantae</taxon>
        <taxon>Streptophyta</taxon>
        <taxon>Embryophyta</taxon>
        <taxon>Tracheophyta</taxon>
        <taxon>Spermatophyta</taxon>
        <taxon>Magnoliopsida</taxon>
        <taxon>eudicotyledons</taxon>
        <taxon>Gunneridae</taxon>
        <taxon>Pentapetalae</taxon>
        <taxon>asterids</taxon>
        <taxon>lamiids</taxon>
        <taxon>Solanales</taxon>
        <taxon>Solanaceae</taxon>
        <taxon>Solanoideae</taxon>
        <taxon>Solaneae</taxon>
        <taxon>Solanum</taxon>
    </lineage>
</organism>
<comment type="caution">
    <text evidence="1">The sequence shown here is derived from an EMBL/GenBank/DDBJ whole genome shotgun (WGS) entry which is preliminary data.</text>
</comment>
<name>A0A9J6AAH5_SOLCO</name>
<gene>
    <name evidence="1" type="ORF">H5410_006855</name>
</gene>
<proteinExistence type="predicted"/>
<accession>A0A9J6AAH5</accession>
<keyword evidence="2" id="KW-1185">Reference proteome</keyword>
<dbReference type="Proteomes" id="UP000824120">
    <property type="component" value="Chromosome 2"/>
</dbReference>
<evidence type="ECO:0000313" key="1">
    <source>
        <dbReference type="EMBL" id="KAG5621637.1"/>
    </source>
</evidence>
<reference evidence="1 2" key="1">
    <citation type="submission" date="2020-09" db="EMBL/GenBank/DDBJ databases">
        <title>De no assembly of potato wild relative species, Solanum commersonii.</title>
        <authorList>
            <person name="Cho K."/>
        </authorList>
    </citation>
    <scope>NUCLEOTIDE SEQUENCE [LARGE SCALE GENOMIC DNA]</scope>
    <source>
        <strain evidence="1">LZ3.2</strain>
        <tissue evidence="1">Leaf</tissue>
    </source>
</reference>
<dbReference type="EMBL" id="JACXVP010000002">
    <property type="protein sequence ID" value="KAG5621637.1"/>
    <property type="molecule type" value="Genomic_DNA"/>
</dbReference>
<dbReference type="AlphaFoldDB" id="A0A9J6AAH5"/>
<evidence type="ECO:0000313" key="2">
    <source>
        <dbReference type="Proteomes" id="UP000824120"/>
    </source>
</evidence>
<sequence>MMFLFLSLPDRSRSLPYTQDALWRRKLEEQVDLQQAIELQSRRLLNLQLLDVKRSNHHCALSMSVVIPSPPHSPCFFNQNMVHPRTLAPEENGFAPKWLILSLLSLSKEWKSHCQGERMLHRRCRFNKHLKLVILMIVN</sequence>
<protein>
    <submittedName>
        <fullName evidence="1">Uncharacterized protein</fullName>
    </submittedName>
</protein>
<dbReference type="OrthoDB" id="1897736at2759"/>